<reference evidence="2" key="1">
    <citation type="submission" date="2020-11" db="EMBL/GenBank/DDBJ databases">
        <authorList>
            <consortium name="DOE Joint Genome Institute"/>
            <person name="Ahrendt S."/>
            <person name="Riley R."/>
            <person name="Andreopoulos W."/>
            <person name="Labutti K."/>
            <person name="Pangilinan J."/>
            <person name="Ruiz-Duenas F.J."/>
            <person name="Barrasa J.M."/>
            <person name="Sanchez-Garcia M."/>
            <person name="Camarero S."/>
            <person name="Miyauchi S."/>
            <person name="Serrano A."/>
            <person name="Linde D."/>
            <person name="Babiker R."/>
            <person name="Drula E."/>
            <person name="Ayuso-Fernandez I."/>
            <person name="Pacheco R."/>
            <person name="Padilla G."/>
            <person name="Ferreira P."/>
            <person name="Barriuso J."/>
            <person name="Kellner H."/>
            <person name="Castanera R."/>
            <person name="Alfaro M."/>
            <person name="Ramirez L."/>
            <person name="Pisabarro A.G."/>
            <person name="Kuo A."/>
            <person name="Tritt A."/>
            <person name="Lipzen A."/>
            <person name="He G."/>
            <person name="Yan M."/>
            <person name="Ng V."/>
            <person name="Cullen D."/>
            <person name="Martin F."/>
            <person name="Rosso M.-N."/>
            <person name="Henrissat B."/>
            <person name="Hibbett D."/>
            <person name="Martinez A.T."/>
            <person name="Grigoriev I.V."/>
        </authorList>
    </citation>
    <scope>NUCLEOTIDE SEQUENCE</scope>
    <source>
        <strain evidence="2">AH 40177</strain>
    </source>
</reference>
<evidence type="ECO:0000256" key="1">
    <source>
        <dbReference type="SAM" id="MobiDB-lite"/>
    </source>
</evidence>
<organism evidence="2 3">
    <name type="scientific">Rhodocollybia butyracea</name>
    <dbReference type="NCBI Taxonomy" id="206335"/>
    <lineage>
        <taxon>Eukaryota</taxon>
        <taxon>Fungi</taxon>
        <taxon>Dikarya</taxon>
        <taxon>Basidiomycota</taxon>
        <taxon>Agaricomycotina</taxon>
        <taxon>Agaricomycetes</taxon>
        <taxon>Agaricomycetidae</taxon>
        <taxon>Agaricales</taxon>
        <taxon>Marasmiineae</taxon>
        <taxon>Omphalotaceae</taxon>
        <taxon>Rhodocollybia</taxon>
    </lineage>
</organism>
<name>A0A9P5U027_9AGAR</name>
<evidence type="ECO:0000313" key="3">
    <source>
        <dbReference type="Proteomes" id="UP000772434"/>
    </source>
</evidence>
<dbReference type="AlphaFoldDB" id="A0A9P5U027"/>
<proteinExistence type="predicted"/>
<comment type="caution">
    <text evidence="2">The sequence shown here is derived from an EMBL/GenBank/DDBJ whole genome shotgun (WGS) entry which is preliminary data.</text>
</comment>
<keyword evidence="3" id="KW-1185">Reference proteome</keyword>
<evidence type="ECO:0000313" key="2">
    <source>
        <dbReference type="EMBL" id="KAF9062160.1"/>
    </source>
</evidence>
<sequence length="503" mass="55450">MRQISKDSVGYAKPLFDGNVGIEIDQKTPLLTAFEKLSVPLTNTAILNLLTKLLLTSRCLDRYVGTNYVYDFGGLDGVGKVLVIHWSDTAFNCCTNKMGLDPGKVIPIRLKKSNCDLKANGSIIAANCDSAISTDVAVTHDAIMDRSNNMNVVLVDSVDAAIPVARTPLKAIIHTLLVMLGSIKTWDKNRGDAACLIQRLHLLDGAISAALPATSQILYRRNALARRLDKILGRLKRLHVNSFHRSLDIKHAILECISEIDQHFVMSIKYWLSIQAACMRLTNPQQFMKCYLVDTNRAEALLNFLTHKTYKFYIEDGTRPEGASNSWTGGWNAEVSSSSKEEADDWNKGASSGSTGGWNKETSSSSKAEADVQGHEEANHSFFSSASDFELNNGQFNSANNINQSHDTIYNLSFQSGFQLGHYSKELKLLKMRSNLGSLDAMITPRISMQDCMSVVLFQHVVFSLAVPHSPVPGQMTQAQAIQRIVLLSSGLLLFLQYVGQSL</sequence>
<dbReference type="EMBL" id="JADNRY010000180">
    <property type="protein sequence ID" value="KAF9062160.1"/>
    <property type="molecule type" value="Genomic_DNA"/>
</dbReference>
<accession>A0A9P5U027</accession>
<dbReference type="Proteomes" id="UP000772434">
    <property type="component" value="Unassembled WGS sequence"/>
</dbReference>
<protein>
    <submittedName>
        <fullName evidence="2">Uncharacterized protein</fullName>
    </submittedName>
</protein>
<feature type="region of interest" description="Disordered" evidence="1">
    <location>
        <begin position="338"/>
        <end position="374"/>
    </location>
</feature>
<dbReference type="OrthoDB" id="3058759at2759"/>
<gene>
    <name evidence="2" type="ORF">BDP27DRAFT_1369046</name>
</gene>